<dbReference type="Gene3D" id="3.40.50.300">
    <property type="entry name" value="P-loop containing nucleotide triphosphate hydrolases"/>
    <property type="match status" value="1"/>
</dbReference>
<dbReference type="PANTHER" id="PTHR34301">
    <property type="entry name" value="DNA-BINDING PROTEIN-RELATED"/>
    <property type="match status" value="1"/>
</dbReference>
<evidence type="ECO:0000313" key="4">
    <source>
        <dbReference type="Proteomes" id="UP001232750"/>
    </source>
</evidence>
<dbReference type="Pfam" id="PF13191">
    <property type="entry name" value="AAA_16"/>
    <property type="match status" value="1"/>
</dbReference>
<dbReference type="SUPFAM" id="SSF52540">
    <property type="entry name" value="P-loop containing nucleoside triphosphate hydrolases"/>
    <property type="match status" value="1"/>
</dbReference>
<evidence type="ECO:0000313" key="3">
    <source>
        <dbReference type="EMBL" id="MDJ1650649.1"/>
    </source>
</evidence>
<reference evidence="3 4" key="1">
    <citation type="submission" date="2023-05" db="EMBL/GenBank/DDBJ databases">
        <title>Gordonibacter KGMB12511T sp. nov., isolated from faeces of healthy Korean.</title>
        <authorList>
            <person name="Kim H.S."/>
            <person name="Kim J.-S."/>
            <person name="Suh M.K."/>
            <person name="Eom M.K."/>
            <person name="Do H.E."/>
            <person name="Lee J.-S."/>
        </authorList>
    </citation>
    <scope>NUCLEOTIDE SEQUENCE [LARGE SCALE GENOMIC DNA]</scope>
    <source>
        <strain evidence="3 4">KGMB12511</strain>
    </source>
</reference>
<feature type="region of interest" description="Disordered" evidence="1">
    <location>
        <begin position="1"/>
        <end position="21"/>
    </location>
</feature>
<accession>A0ABT7DM88</accession>
<keyword evidence="3" id="KW-0067">ATP-binding</keyword>
<dbReference type="EMBL" id="JASJEU010000013">
    <property type="protein sequence ID" value="MDJ1650649.1"/>
    <property type="molecule type" value="Genomic_DNA"/>
</dbReference>
<feature type="domain" description="Orc1-like AAA ATPase" evidence="2">
    <location>
        <begin position="22"/>
        <end position="165"/>
    </location>
</feature>
<dbReference type="GO" id="GO:0005524">
    <property type="term" value="F:ATP binding"/>
    <property type="evidence" value="ECO:0007669"/>
    <property type="project" value="UniProtKB-KW"/>
</dbReference>
<protein>
    <submittedName>
        <fullName evidence="3">ATP-binding protein</fullName>
    </submittedName>
</protein>
<keyword evidence="4" id="KW-1185">Reference proteome</keyword>
<comment type="caution">
    <text evidence="3">The sequence shown here is derived from an EMBL/GenBank/DDBJ whole genome shotgun (WGS) entry which is preliminary data.</text>
</comment>
<evidence type="ECO:0000256" key="1">
    <source>
        <dbReference type="SAM" id="MobiDB-lite"/>
    </source>
</evidence>
<organism evidence="3 4">
    <name type="scientific">Gordonibacter faecis</name>
    <dbReference type="NCBI Taxonomy" id="3047475"/>
    <lineage>
        <taxon>Bacteria</taxon>
        <taxon>Bacillati</taxon>
        <taxon>Actinomycetota</taxon>
        <taxon>Coriobacteriia</taxon>
        <taxon>Eggerthellales</taxon>
        <taxon>Eggerthellaceae</taxon>
        <taxon>Gordonibacter</taxon>
    </lineage>
</organism>
<gene>
    <name evidence="3" type="ORF">QNJ86_07535</name>
</gene>
<name>A0ABT7DM88_9ACTN</name>
<dbReference type="PANTHER" id="PTHR34301:SF8">
    <property type="entry name" value="ATPASE DOMAIN-CONTAINING PROTEIN"/>
    <property type="match status" value="1"/>
</dbReference>
<keyword evidence="3" id="KW-0547">Nucleotide-binding</keyword>
<dbReference type="RefSeq" id="WP_283831990.1">
    <property type="nucleotide sequence ID" value="NZ_JASJEU010000013.1"/>
</dbReference>
<evidence type="ECO:0000259" key="2">
    <source>
        <dbReference type="Pfam" id="PF13191"/>
    </source>
</evidence>
<dbReference type="Proteomes" id="UP001232750">
    <property type="component" value="Unassembled WGS sequence"/>
</dbReference>
<sequence length="376" mass="41080">MSATKQPLQNPFKPTAGKMPPELIGRDQVIEEFRDGLANGPGAPERLMRVSGVRGMGKTVMLSEFKRIALVEPKKWTVVSETASPGFSARILEALSRTSHASSMKIQPTAFGVSLGSLEIERASLDLREAMIKATEKNQGLLITLDEVQDASLEETKALAIAVQHIISEDRNIAFVFAGLPSMISEVVNGNTLTFLRRAIPVNLEAIPISEVAFSLADTMRRLGRMTIKDDLVDELAHASAGYPFMVQLVGYQTWQVAFRRLGREAGEVSAADVEKGISEALARFDAMVIEPAVHHVSPSAMRYLLAMAEDQGKASETSEVAARLGMSLNGASPVRAKLIKDGIIEAADRGKVSFTIPYMARYLEHNRQELEQEVY</sequence>
<dbReference type="InterPro" id="IPR027417">
    <property type="entry name" value="P-loop_NTPase"/>
</dbReference>
<proteinExistence type="predicted"/>
<dbReference type="InterPro" id="IPR041664">
    <property type="entry name" value="AAA_16"/>
</dbReference>